<evidence type="ECO:0000313" key="2">
    <source>
        <dbReference type="Proteomes" id="UP000606653"/>
    </source>
</evidence>
<organism evidence="1 2">
    <name type="scientific">Saccharibacillus kuerlensis</name>
    <dbReference type="NCBI Taxonomy" id="459527"/>
    <lineage>
        <taxon>Bacteria</taxon>
        <taxon>Bacillati</taxon>
        <taxon>Bacillota</taxon>
        <taxon>Bacilli</taxon>
        <taxon>Bacillales</taxon>
        <taxon>Paenibacillaceae</taxon>
        <taxon>Saccharibacillus</taxon>
    </lineage>
</organism>
<evidence type="ECO:0000313" key="1">
    <source>
        <dbReference type="EMBL" id="GGN98544.1"/>
    </source>
</evidence>
<name>A0ABQ2L2G2_9BACL</name>
<sequence length="145" mass="16404">MRKEKSPIVEGKGTRPIVQLVADGEKLSNEEEVGNLHAPNIRQKELETFNEKDIGKTKTIKGGFIKAVSFSKTDAVISVKQNKSNVDIRFGEAFLANDPDAFSLFHLIQRYVSENDKLDLLVTERFDLTKMNKNLSFGFLKKIVF</sequence>
<protein>
    <submittedName>
        <fullName evidence="1">Uncharacterized protein</fullName>
    </submittedName>
</protein>
<gene>
    <name evidence="1" type="ORF">GCM10010969_17780</name>
</gene>
<dbReference type="EMBL" id="BMLN01000004">
    <property type="protein sequence ID" value="GGN98544.1"/>
    <property type="molecule type" value="Genomic_DNA"/>
</dbReference>
<comment type="caution">
    <text evidence="1">The sequence shown here is derived from an EMBL/GenBank/DDBJ whole genome shotgun (WGS) entry which is preliminary data.</text>
</comment>
<proteinExistence type="predicted"/>
<dbReference type="RefSeq" id="WP_018976061.1">
    <property type="nucleotide sequence ID" value="NZ_BMLN01000004.1"/>
</dbReference>
<dbReference type="Proteomes" id="UP000606653">
    <property type="component" value="Unassembled WGS sequence"/>
</dbReference>
<keyword evidence="2" id="KW-1185">Reference proteome</keyword>
<accession>A0ABQ2L2G2</accession>
<reference evidence="2" key="1">
    <citation type="journal article" date="2019" name="Int. J. Syst. Evol. Microbiol.">
        <title>The Global Catalogue of Microorganisms (GCM) 10K type strain sequencing project: providing services to taxonomists for standard genome sequencing and annotation.</title>
        <authorList>
            <consortium name="The Broad Institute Genomics Platform"/>
            <consortium name="The Broad Institute Genome Sequencing Center for Infectious Disease"/>
            <person name="Wu L."/>
            <person name="Ma J."/>
        </authorList>
    </citation>
    <scope>NUCLEOTIDE SEQUENCE [LARGE SCALE GENOMIC DNA]</scope>
    <source>
        <strain evidence="2">CGMCC 1.6964</strain>
    </source>
</reference>